<feature type="compositionally biased region" description="Basic and acidic residues" evidence="1">
    <location>
        <begin position="53"/>
        <end position="64"/>
    </location>
</feature>
<organism evidence="2 3">
    <name type="scientific">Dendrobium chrysotoxum</name>
    <name type="common">Orchid</name>
    <dbReference type="NCBI Taxonomy" id="161865"/>
    <lineage>
        <taxon>Eukaryota</taxon>
        <taxon>Viridiplantae</taxon>
        <taxon>Streptophyta</taxon>
        <taxon>Embryophyta</taxon>
        <taxon>Tracheophyta</taxon>
        <taxon>Spermatophyta</taxon>
        <taxon>Magnoliopsida</taxon>
        <taxon>Liliopsida</taxon>
        <taxon>Asparagales</taxon>
        <taxon>Orchidaceae</taxon>
        <taxon>Epidendroideae</taxon>
        <taxon>Malaxideae</taxon>
        <taxon>Dendrobiinae</taxon>
        <taxon>Dendrobium</taxon>
    </lineage>
</organism>
<dbReference type="Proteomes" id="UP000775213">
    <property type="component" value="Unassembled WGS sequence"/>
</dbReference>
<evidence type="ECO:0000256" key="1">
    <source>
        <dbReference type="SAM" id="MobiDB-lite"/>
    </source>
</evidence>
<protein>
    <submittedName>
        <fullName evidence="2">Uncharacterized protein</fullName>
    </submittedName>
</protein>
<proteinExistence type="predicted"/>
<dbReference type="EMBL" id="JAGFBR010000006">
    <property type="protein sequence ID" value="KAH0465140.1"/>
    <property type="molecule type" value="Genomic_DNA"/>
</dbReference>
<dbReference type="AlphaFoldDB" id="A0AAV7HCD5"/>
<evidence type="ECO:0000313" key="3">
    <source>
        <dbReference type="Proteomes" id="UP000775213"/>
    </source>
</evidence>
<evidence type="ECO:0000313" key="2">
    <source>
        <dbReference type="EMBL" id="KAH0465140.1"/>
    </source>
</evidence>
<name>A0AAV7HCD5_DENCH</name>
<feature type="region of interest" description="Disordered" evidence="1">
    <location>
        <begin position="50"/>
        <end position="82"/>
    </location>
</feature>
<keyword evidence="3" id="KW-1185">Reference proteome</keyword>
<comment type="caution">
    <text evidence="2">The sequence shown here is derived from an EMBL/GenBank/DDBJ whole genome shotgun (WGS) entry which is preliminary data.</text>
</comment>
<reference evidence="2 3" key="1">
    <citation type="journal article" date="2021" name="Hortic Res">
        <title>Chromosome-scale assembly of the Dendrobium chrysotoxum genome enhances the understanding of orchid evolution.</title>
        <authorList>
            <person name="Zhang Y."/>
            <person name="Zhang G.Q."/>
            <person name="Zhang D."/>
            <person name="Liu X.D."/>
            <person name="Xu X.Y."/>
            <person name="Sun W.H."/>
            <person name="Yu X."/>
            <person name="Zhu X."/>
            <person name="Wang Z.W."/>
            <person name="Zhao X."/>
            <person name="Zhong W.Y."/>
            <person name="Chen H."/>
            <person name="Yin W.L."/>
            <person name="Huang T."/>
            <person name="Niu S.C."/>
            <person name="Liu Z.J."/>
        </authorList>
    </citation>
    <scope>NUCLEOTIDE SEQUENCE [LARGE SCALE GENOMIC DNA]</scope>
    <source>
        <strain evidence="2">Lindl</strain>
    </source>
</reference>
<sequence length="82" mass="8933">MGDFELELFLDCGDTGAHGSVGEKDQRKMDEGMIGAVTSDAVHDLNRRLAVSDGERSGPERRLEVGVPDNPDRCAGMTKRRT</sequence>
<accession>A0AAV7HCD5</accession>
<gene>
    <name evidence="2" type="ORF">IEQ34_005243</name>
</gene>